<proteinExistence type="predicted"/>
<evidence type="ECO:0000256" key="1">
    <source>
        <dbReference type="SAM" id="MobiDB-lite"/>
    </source>
</evidence>
<feature type="compositionally biased region" description="Basic and acidic residues" evidence="1">
    <location>
        <begin position="958"/>
        <end position="967"/>
    </location>
</feature>
<feature type="region of interest" description="Disordered" evidence="1">
    <location>
        <begin position="240"/>
        <end position="262"/>
    </location>
</feature>
<feature type="region of interest" description="Disordered" evidence="1">
    <location>
        <begin position="1061"/>
        <end position="1082"/>
    </location>
</feature>
<dbReference type="GO" id="GO:0008017">
    <property type="term" value="F:microtubule binding"/>
    <property type="evidence" value="ECO:0007669"/>
    <property type="project" value="InterPro"/>
</dbReference>
<gene>
    <name evidence="2" type="ORF">LNINA_LOCUS13054</name>
</gene>
<protein>
    <recommendedName>
        <fullName evidence="4">Centrosome-associated protein 350</fullName>
    </recommendedName>
</protein>
<feature type="compositionally biased region" description="Polar residues" evidence="1">
    <location>
        <begin position="142"/>
        <end position="158"/>
    </location>
</feature>
<dbReference type="InterPro" id="IPR028750">
    <property type="entry name" value="CEP350/CC187"/>
</dbReference>
<dbReference type="Proteomes" id="UP001497472">
    <property type="component" value="Unassembled WGS sequence"/>
</dbReference>
<dbReference type="PANTHER" id="PTHR13958:SF3">
    <property type="entry name" value="CAP-GLY DOMAIN-CONTAINING PROTEIN-RELATED"/>
    <property type="match status" value="1"/>
</dbReference>
<comment type="caution">
    <text evidence="2">The sequence shown here is derived from an EMBL/GenBank/DDBJ whole genome shotgun (WGS) entry which is preliminary data.</text>
</comment>
<accession>A0AAV1JZ99</accession>
<name>A0AAV1JZ99_9NEOP</name>
<dbReference type="PANTHER" id="PTHR13958">
    <property type="entry name" value="CENTROSOME-ASSOCIATED PROTEIN 350"/>
    <property type="match status" value="1"/>
</dbReference>
<feature type="compositionally biased region" description="Basic and acidic residues" evidence="1">
    <location>
        <begin position="248"/>
        <end position="262"/>
    </location>
</feature>
<feature type="region of interest" description="Disordered" evidence="1">
    <location>
        <begin position="957"/>
        <end position="1016"/>
    </location>
</feature>
<feature type="compositionally biased region" description="Low complexity" evidence="1">
    <location>
        <begin position="1001"/>
        <end position="1012"/>
    </location>
</feature>
<dbReference type="GO" id="GO:0034453">
    <property type="term" value="P:microtubule anchoring"/>
    <property type="evidence" value="ECO:0007669"/>
    <property type="project" value="InterPro"/>
</dbReference>
<evidence type="ECO:0008006" key="4">
    <source>
        <dbReference type="Google" id="ProtNLM"/>
    </source>
</evidence>
<evidence type="ECO:0000313" key="2">
    <source>
        <dbReference type="EMBL" id="CAK1554117.1"/>
    </source>
</evidence>
<organism evidence="2 3">
    <name type="scientific">Leptosia nina</name>
    <dbReference type="NCBI Taxonomy" id="320188"/>
    <lineage>
        <taxon>Eukaryota</taxon>
        <taxon>Metazoa</taxon>
        <taxon>Ecdysozoa</taxon>
        <taxon>Arthropoda</taxon>
        <taxon>Hexapoda</taxon>
        <taxon>Insecta</taxon>
        <taxon>Pterygota</taxon>
        <taxon>Neoptera</taxon>
        <taxon>Endopterygota</taxon>
        <taxon>Lepidoptera</taxon>
        <taxon>Glossata</taxon>
        <taxon>Ditrysia</taxon>
        <taxon>Papilionoidea</taxon>
        <taxon>Pieridae</taxon>
        <taxon>Pierinae</taxon>
        <taxon>Leptosia</taxon>
    </lineage>
</organism>
<evidence type="ECO:0000313" key="3">
    <source>
        <dbReference type="Proteomes" id="UP001497472"/>
    </source>
</evidence>
<feature type="region of interest" description="Disordered" evidence="1">
    <location>
        <begin position="139"/>
        <end position="158"/>
    </location>
</feature>
<feature type="compositionally biased region" description="Polar residues" evidence="1">
    <location>
        <begin position="987"/>
        <end position="1000"/>
    </location>
</feature>
<sequence length="1243" mass="141305">MDACASVKTDSQFKKLCSLYVEIENTFPLREKPKSSVIKYTRLPEFDFSSTEKWSKNNYVLEPRLRRFVAIEEPLIETTRSLKANVASLPKMATTAYSKRKFVTIEEDEEKSLHPKFSREVKSSYSKVLGKAVEVGMKDQKLSSQRTTSRLSNTTKSPQDTMQNIKAYSYNYSKNNASAANIRTKQTKENDPVSKGKESLRYIRSTNAPTKTAMTKKIITPTDSGKEIQIIKNKLKEECKSPMSRRVTSKEKIHKTSPEHGRLKNNNLLKELSERKKPLNIIHVPLEKEFESRELTDQILKVETEIKKNMVDCSTDIEGINIYNDKSVGTESLKTIDQITETEHDPKEISQTSASYAQDKITFDNLEIPNVTLIKDKCEESKENLVNFCSQSLPNLRVPSFSVTPKEKQKMFNKTCLHKSTSYIISSATLTYTTQQKINFQLVENKIDMDLSPAAVAYPMNVISVYKKELKDRNESENIDKLNDEEINKSNSHQNTHVQVNPSSNSLKNIDRNNLMKPSDLISTINADNSLLPNDYINEQFQRELNFIDSFFESLQYLENCSLSDKRLTQSNVDDLVNNTYDLKKLEYDSFFSKFENPHIVDDCETIASKSLCLLNLLIRDEQRRAKNLLFVLKMREDALKDFTKSQLLWLENRKRQDNTDISTLKKKQRGALLKLQHECGEMQRMRKALLTLSEKRKVALMKTKRNIELKFNNHVDVEQIIMEKRKLKRSTSADRNTAPLKCFDLSSSGCEESTTSRPKSITPVCALKSVVQSESAEKCVQTGDSILSTTTVNQSTTTDDENFVVVDGGYLNILFQNLTLPEIFSSGKQYEVNQEALRNIVATTNNKTTAKEGDVIKSFMDQVKNHELDNQSSSPSTARSLVEEFDQYYKGLAIDDKSPIESPEANVREVKDIGVQILDWNDSELKSVKDDDKVNRSVESVDRDCSCELATASVETQADKGKEDLIGGRSVAGPLPVPAGEAAVTEASTQDQLTWPDQKSSSSSSPGESSSTCTPILYPSVSSIVTPAQNEAEELRRQQLAIEREIKALEQQQCQLLVVREIPDKPPPPYTPPTETRTPKPRKFSLDEAHKEKVIRYVTETMPQVLDDVDLFDTFLKDFCQETIDRHTKEEGDKFWDTCHDLPPKKKLDADMLAAKTSFEIKEVLTGVPPTVVSGVGARRSDHIDDILFAEWRRCEPEWTSLHTDEVIVKNQIFESIFQKILTETVDEYKKSVVLKRNNNVT</sequence>
<dbReference type="AlphaFoldDB" id="A0AAV1JZ99"/>
<dbReference type="EMBL" id="CAVLEF010000265">
    <property type="protein sequence ID" value="CAK1554117.1"/>
    <property type="molecule type" value="Genomic_DNA"/>
</dbReference>
<dbReference type="GO" id="GO:0005813">
    <property type="term" value="C:centrosome"/>
    <property type="evidence" value="ECO:0007669"/>
    <property type="project" value="InterPro"/>
</dbReference>
<keyword evidence="3" id="KW-1185">Reference proteome</keyword>
<reference evidence="2 3" key="1">
    <citation type="submission" date="2023-11" db="EMBL/GenBank/DDBJ databases">
        <authorList>
            <person name="Okamura Y."/>
        </authorList>
    </citation>
    <scope>NUCLEOTIDE SEQUENCE [LARGE SCALE GENOMIC DNA]</scope>
</reference>